<dbReference type="EMBL" id="VSRR010141479">
    <property type="protein sequence ID" value="MPD04529.1"/>
    <property type="molecule type" value="Genomic_DNA"/>
</dbReference>
<accession>A0A5B7KHE3</accession>
<keyword evidence="3" id="KW-0539">Nucleus</keyword>
<dbReference type="InterPro" id="IPR052406">
    <property type="entry name" value="Chromatin_Remodeling_Comp"/>
</dbReference>
<evidence type="ECO:0000256" key="2">
    <source>
        <dbReference type="ARBA" id="ARBA00023163"/>
    </source>
</evidence>
<dbReference type="Proteomes" id="UP000324222">
    <property type="component" value="Unassembled WGS sequence"/>
</dbReference>
<dbReference type="OrthoDB" id="338531at2759"/>
<evidence type="ECO:0000313" key="5">
    <source>
        <dbReference type="Proteomes" id="UP000324222"/>
    </source>
</evidence>
<dbReference type="PANTHER" id="PTHR22970">
    <property type="entry name" value="AT-RICH INTERACTIVE DOMAIN-CONTAINING PROTEIN 2"/>
    <property type="match status" value="1"/>
</dbReference>
<keyword evidence="1" id="KW-0805">Transcription regulation</keyword>
<name>A0A5B7KHE3_PORTR</name>
<protein>
    <submittedName>
        <fullName evidence="4">AT-rich interactive domain-containing protein 2</fullName>
    </submittedName>
</protein>
<keyword evidence="5" id="KW-1185">Reference proteome</keyword>
<dbReference type="PANTHER" id="PTHR22970:SF14">
    <property type="entry name" value="AT-RICH INTERACTIVE DOMAIN-CONTAINING PROTEIN 2"/>
    <property type="match status" value="1"/>
</dbReference>
<organism evidence="4 5">
    <name type="scientific">Portunus trituberculatus</name>
    <name type="common">Swimming crab</name>
    <name type="synonym">Neptunus trituberculatus</name>
    <dbReference type="NCBI Taxonomy" id="210409"/>
    <lineage>
        <taxon>Eukaryota</taxon>
        <taxon>Metazoa</taxon>
        <taxon>Ecdysozoa</taxon>
        <taxon>Arthropoda</taxon>
        <taxon>Crustacea</taxon>
        <taxon>Multicrustacea</taxon>
        <taxon>Malacostraca</taxon>
        <taxon>Eumalacostraca</taxon>
        <taxon>Eucarida</taxon>
        <taxon>Decapoda</taxon>
        <taxon>Pleocyemata</taxon>
        <taxon>Brachyura</taxon>
        <taxon>Eubrachyura</taxon>
        <taxon>Portunoidea</taxon>
        <taxon>Portunidae</taxon>
        <taxon>Portuninae</taxon>
        <taxon>Portunus</taxon>
    </lineage>
</organism>
<comment type="caution">
    <text evidence="4">The sequence shown here is derived from an EMBL/GenBank/DDBJ whole genome shotgun (WGS) entry which is preliminary data.</text>
</comment>
<evidence type="ECO:0000256" key="1">
    <source>
        <dbReference type="ARBA" id="ARBA00023015"/>
    </source>
</evidence>
<evidence type="ECO:0000256" key="3">
    <source>
        <dbReference type="ARBA" id="ARBA00023242"/>
    </source>
</evidence>
<evidence type="ECO:0000313" key="4">
    <source>
        <dbReference type="EMBL" id="MPD04529.1"/>
    </source>
</evidence>
<sequence length="114" mass="12950">MDEGEDSRLMRTKRAIRSLNTVPLAYNHQQHNVLESMRGSGGMSVDLYRPSLYDKLALSLVSPLPNEHDFAFNVCTILSNEGRHVLQLSHCPILVEHMLGHTGVYRDCKCHGYR</sequence>
<gene>
    <name evidence="4" type="primary">ARID2_1</name>
    <name evidence="4" type="ORF">E2C01_100223</name>
</gene>
<keyword evidence="2" id="KW-0804">Transcription</keyword>
<proteinExistence type="predicted"/>
<dbReference type="AlphaFoldDB" id="A0A5B7KHE3"/>
<reference evidence="4 5" key="1">
    <citation type="submission" date="2019-05" db="EMBL/GenBank/DDBJ databases">
        <title>Another draft genome of Portunus trituberculatus and its Hox gene families provides insights of decapod evolution.</title>
        <authorList>
            <person name="Jeong J.-H."/>
            <person name="Song I."/>
            <person name="Kim S."/>
            <person name="Choi T."/>
            <person name="Kim D."/>
            <person name="Ryu S."/>
            <person name="Kim W."/>
        </authorList>
    </citation>
    <scope>NUCLEOTIDE SEQUENCE [LARGE SCALE GENOMIC DNA]</scope>
    <source>
        <tissue evidence="4">Muscle</tissue>
    </source>
</reference>